<evidence type="ECO:0000256" key="1">
    <source>
        <dbReference type="SAM" id="MobiDB-lite"/>
    </source>
</evidence>
<feature type="transmembrane region" description="Helical" evidence="2">
    <location>
        <begin position="153"/>
        <end position="171"/>
    </location>
</feature>
<organism evidence="4 5">
    <name type="scientific">Nocardioides bruguierae</name>
    <dbReference type="NCBI Taxonomy" id="2945102"/>
    <lineage>
        <taxon>Bacteria</taxon>
        <taxon>Bacillati</taxon>
        <taxon>Actinomycetota</taxon>
        <taxon>Actinomycetes</taxon>
        <taxon>Propionibacteriales</taxon>
        <taxon>Nocardioidaceae</taxon>
        <taxon>Nocardioides</taxon>
    </lineage>
</organism>
<feature type="compositionally biased region" description="Acidic residues" evidence="1">
    <location>
        <begin position="545"/>
        <end position="560"/>
    </location>
</feature>
<dbReference type="InterPro" id="IPR029052">
    <property type="entry name" value="Metallo-depent_PP-like"/>
</dbReference>
<dbReference type="SUPFAM" id="SSF56300">
    <property type="entry name" value="Metallo-dependent phosphatases"/>
    <property type="match status" value="1"/>
</dbReference>
<keyword evidence="2" id="KW-0812">Transmembrane</keyword>
<evidence type="ECO:0000259" key="3">
    <source>
        <dbReference type="Pfam" id="PF00149"/>
    </source>
</evidence>
<dbReference type="RefSeq" id="WP_250828578.1">
    <property type="nucleotide sequence ID" value="NZ_JAMOIL010000033.1"/>
</dbReference>
<name>A0A9X2DBJ4_9ACTN</name>
<keyword evidence="5" id="KW-1185">Reference proteome</keyword>
<feature type="region of interest" description="Disordered" evidence="1">
    <location>
        <begin position="545"/>
        <end position="593"/>
    </location>
</feature>
<feature type="transmembrane region" description="Helical" evidence="2">
    <location>
        <begin position="43"/>
        <end position="65"/>
    </location>
</feature>
<reference evidence="4" key="1">
    <citation type="submission" date="2022-05" db="EMBL/GenBank/DDBJ databases">
        <authorList>
            <person name="Tuo L."/>
        </authorList>
    </citation>
    <scope>NUCLEOTIDE SEQUENCE</scope>
    <source>
        <strain evidence="4">BSK12Z-4</strain>
    </source>
</reference>
<proteinExistence type="predicted"/>
<feature type="compositionally biased region" description="Low complexity" evidence="1">
    <location>
        <begin position="1"/>
        <end position="14"/>
    </location>
</feature>
<feature type="transmembrane region" description="Helical" evidence="2">
    <location>
        <begin position="183"/>
        <end position="203"/>
    </location>
</feature>
<evidence type="ECO:0000313" key="5">
    <source>
        <dbReference type="Proteomes" id="UP001139485"/>
    </source>
</evidence>
<dbReference type="Proteomes" id="UP001139485">
    <property type="component" value="Unassembled WGS sequence"/>
</dbReference>
<gene>
    <name evidence="4" type="ORF">M8330_18840</name>
</gene>
<feature type="compositionally biased region" description="Polar residues" evidence="1">
    <location>
        <begin position="567"/>
        <end position="593"/>
    </location>
</feature>
<feature type="region of interest" description="Disordered" evidence="1">
    <location>
        <begin position="1"/>
        <end position="37"/>
    </location>
</feature>
<protein>
    <submittedName>
        <fullName evidence="4">Metallophosphoesterase</fullName>
    </submittedName>
</protein>
<evidence type="ECO:0000256" key="2">
    <source>
        <dbReference type="SAM" id="Phobius"/>
    </source>
</evidence>
<keyword evidence="2" id="KW-1133">Transmembrane helix</keyword>
<sequence>MPDTPETEPQVTPEPAEPDPTQHPTTHAAHHAPGPHSRRRRTAFIGVLAAIWLAVAAPASVLIFLGSEREVSLASHDTVLTPTLSGYVLLRTGPVLPDLRLATGTPLGIDLQLGKTEASSTSELVKRYAYLASAPDGVEAKIRGELVDLAQESLLRGAVVGLLPVVVVLVLGRRRRGELRRAIPTRQGAVAGVVTVALVLGWWQPWWPDDGRVTDDRSWESVQDFLGDEVTLPSAVAAELDGVEIRGDVTTNQTQRLIESAIDTYDKSKAFYDAAAEDAADLPVRTPLEGEQVVLLVSDRHDNVGMDAVARAVGDAGGATAVMDAGDDTSTGSTWEAFSLDSLQAAFSDLPRFSVSGNHDNGTFVSTYLADLGWTVLDGQIIEGPAGSTLLGTADPRASGLGNWRDESGLSFSEVADRIADAACDSEERVTTLLVHDANMGDPALERGCVDLVLGGHTHVEEGPTAVLGENGELGYSFTTGTTGGAAYAIALGSKPRREAQMTLLTYRDGVPVGIQGVVLQTDGSWDVEDYVRLSGLDADVDTATEEAEAAAEAEGEDPNEGVATDTVPTSSGAATATPDSNDGPTESPSATR</sequence>
<comment type="caution">
    <text evidence="4">The sequence shown here is derived from an EMBL/GenBank/DDBJ whole genome shotgun (WGS) entry which is preliminary data.</text>
</comment>
<dbReference type="Pfam" id="PF00149">
    <property type="entry name" value="Metallophos"/>
    <property type="match status" value="1"/>
</dbReference>
<evidence type="ECO:0000313" key="4">
    <source>
        <dbReference type="EMBL" id="MCM0622352.1"/>
    </source>
</evidence>
<dbReference type="InterPro" id="IPR004843">
    <property type="entry name" value="Calcineurin-like_PHP"/>
</dbReference>
<feature type="domain" description="Calcineurin-like phosphoesterase" evidence="3">
    <location>
        <begin position="294"/>
        <end position="460"/>
    </location>
</feature>
<dbReference type="AlphaFoldDB" id="A0A9X2DBJ4"/>
<accession>A0A9X2DBJ4</accession>
<dbReference type="GO" id="GO:0016787">
    <property type="term" value="F:hydrolase activity"/>
    <property type="evidence" value="ECO:0007669"/>
    <property type="project" value="InterPro"/>
</dbReference>
<dbReference type="EMBL" id="JAMOIL010000033">
    <property type="protein sequence ID" value="MCM0622352.1"/>
    <property type="molecule type" value="Genomic_DNA"/>
</dbReference>
<feature type="compositionally biased region" description="Low complexity" evidence="1">
    <location>
        <begin position="22"/>
        <end position="35"/>
    </location>
</feature>
<keyword evidence="2" id="KW-0472">Membrane</keyword>